<sequence>MTRRRSRRALLRAGAVAVAGLAGCVGSLDIPDGVRRQSETTHRSPTETSDPSETPSTTRSATTRDPTVELDTIDVRSSFFYLTTPDSLDVEVVEATQFVFVRVRPRTDAPRPSDFALAADDRYFWGTLAPGKVGGPHRLSEFGPVYRAGKRRSGWVAFEVPNPLDADEVALTYDDWRWSLDEDRLAALRAPPPDFELVSFEAPEEVAHDESFDVTAVVENAGEGDGVFRVSLNQAGPAYAPHRAAIEVPAGERRERTWTFGESVSRETERVNLRLESAVADRDTSVEVLGGTTPDSAVN</sequence>
<evidence type="ECO:0000256" key="1">
    <source>
        <dbReference type="SAM" id="MobiDB-lite"/>
    </source>
</evidence>
<keyword evidence="3" id="KW-1185">Reference proteome</keyword>
<dbReference type="EMBL" id="JBHSHT010000001">
    <property type="protein sequence ID" value="MFC4822987.1"/>
    <property type="molecule type" value="Genomic_DNA"/>
</dbReference>
<organism evidence="2 3">
    <name type="scientific">Halorussus aquaticus</name>
    <dbReference type="NCBI Taxonomy" id="2953748"/>
    <lineage>
        <taxon>Archaea</taxon>
        <taxon>Methanobacteriati</taxon>
        <taxon>Methanobacteriota</taxon>
        <taxon>Stenosarchaea group</taxon>
        <taxon>Halobacteria</taxon>
        <taxon>Halobacteriales</taxon>
        <taxon>Haladaptataceae</taxon>
        <taxon>Halorussus</taxon>
    </lineage>
</organism>
<name>A0ABD5PXA7_9EURY</name>
<feature type="region of interest" description="Disordered" evidence="1">
    <location>
        <begin position="29"/>
        <end position="65"/>
    </location>
</feature>
<feature type="compositionally biased region" description="Basic and acidic residues" evidence="1">
    <location>
        <begin position="32"/>
        <end position="45"/>
    </location>
</feature>
<evidence type="ECO:0008006" key="4">
    <source>
        <dbReference type="Google" id="ProtNLM"/>
    </source>
</evidence>
<evidence type="ECO:0000313" key="3">
    <source>
        <dbReference type="Proteomes" id="UP001595945"/>
    </source>
</evidence>
<feature type="compositionally biased region" description="Low complexity" evidence="1">
    <location>
        <begin position="46"/>
        <end position="60"/>
    </location>
</feature>
<dbReference type="GeneID" id="73045968"/>
<dbReference type="Proteomes" id="UP001595945">
    <property type="component" value="Unassembled WGS sequence"/>
</dbReference>
<proteinExistence type="predicted"/>
<reference evidence="2 3" key="1">
    <citation type="journal article" date="2019" name="Int. J. Syst. Evol. Microbiol.">
        <title>The Global Catalogue of Microorganisms (GCM) 10K type strain sequencing project: providing services to taxonomists for standard genome sequencing and annotation.</title>
        <authorList>
            <consortium name="The Broad Institute Genomics Platform"/>
            <consortium name="The Broad Institute Genome Sequencing Center for Infectious Disease"/>
            <person name="Wu L."/>
            <person name="Ma J."/>
        </authorList>
    </citation>
    <scope>NUCLEOTIDE SEQUENCE [LARGE SCALE GENOMIC DNA]</scope>
    <source>
        <strain evidence="2 3">XZYJ18</strain>
    </source>
</reference>
<gene>
    <name evidence="2" type="ORF">ACFO9K_01805</name>
</gene>
<evidence type="ECO:0000313" key="2">
    <source>
        <dbReference type="EMBL" id="MFC4822987.1"/>
    </source>
</evidence>
<dbReference type="RefSeq" id="WP_254267509.1">
    <property type="nucleotide sequence ID" value="NZ_CP100400.1"/>
</dbReference>
<protein>
    <recommendedName>
        <fullName evidence="4">DUF4352 domain-containing protein</fullName>
    </recommendedName>
</protein>
<comment type="caution">
    <text evidence="2">The sequence shown here is derived from an EMBL/GenBank/DDBJ whole genome shotgun (WGS) entry which is preliminary data.</text>
</comment>
<dbReference type="PROSITE" id="PS51257">
    <property type="entry name" value="PROKAR_LIPOPROTEIN"/>
    <property type="match status" value="1"/>
</dbReference>
<dbReference type="AlphaFoldDB" id="A0ABD5PXA7"/>
<accession>A0ABD5PXA7</accession>